<dbReference type="Proteomes" id="UP000033166">
    <property type="component" value="Chromosome I"/>
</dbReference>
<reference evidence="2" key="1">
    <citation type="submission" date="2015-01" db="EMBL/GenBank/DDBJ databases">
        <authorList>
            <person name="Andreevskaya M."/>
        </authorList>
    </citation>
    <scope>NUCLEOTIDE SEQUENCE [LARGE SCALE GENOMIC DNA]</scope>
    <source>
        <strain evidence="2">MKFS47</strain>
    </source>
</reference>
<protein>
    <submittedName>
        <fullName evidence="1">Prophage protein</fullName>
    </submittedName>
</protein>
<dbReference type="AlphaFoldDB" id="A0A0D6DV19"/>
<evidence type="ECO:0000313" key="2">
    <source>
        <dbReference type="Proteomes" id="UP000033166"/>
    </source>
</evidence>
<sequence length="77" mass="8614">MALKIEQNITITGISTINGENVASYYATVPTSGGNSYFNMNVTNQGLYDANRKEMRKDEAEFRAKVYEIEDQIANAE</sequence>
<gene>
    <name evidence="1" type="ORF">LACPI_0624</name>
</gene>
<name>A0A0D6DV19_9LACT</name>
<proteinExistence type="predicted"/>
<dbReference type="HOGENOM" id="CLU_186806_0_0_9"/>
<accession>A0A0D6DV19</accession>
<evidence type="ECO:0000313" key="1">
    <source>
        <dbReference type="EMBL" id="CEN27824.1"/>
    </source>
</evidence>
<organism evidence="1 2">
    <name type="scientific">Pseudolactococcus piscium MKFS47</name>
    <dbReference type="NCBI Taxonomy" id="297352"/>
    <lineage>
        <taxon>Bacteria</taxon>
        <taxon>Bacillati</taxon>
        <taxon>Bacillota</taxon>
        <taxon>Bacilli</taxon>
        <taxon>Lactobacillales</taxon>
        <taxon>Streptococcaceae</taxon>
        <taxon>Pseudolactococcus</taxon>
    </lineage>
</organism>
<dbReference type="KEGG" id="lpk:LACPI_0624"/>
<dbReference type="RefSeq" id="WP_047915052.1">
    <property type="nucleotide sequence ID" value="NZ_LN774769.1"/>
</dbReference>
<dbReference type="EMBL" id="LN774769">
    <property type="protein sequence ID" value="CEN27824.1"/>
    <property type="molecule type" value="Genomic_DNA"/>
</dbReference>